<reference evidence="2 3" key="2">
    <citation type="journal article" date="2016" name="ISME J.">
        <title>Physiological and genomic characterization of two novel marine thaumarchaeal strains indicates niche differentiation.</title>
        <authorList>
            <person name="Bayer B."/>
            <person name="Vojvoda J."/>
            <person name="Offre P."/>
            <person name="Alves R.J."/>
            <person name="Elisabeth N.H."/>
            <person name="Garcia J.A."/>
            <person name="Volland J.M."/>
            <person name="Srivastava A."/>
            <person name="Schleper C."/>
            <person name="Herndl G.J."/>
        </authorList>
    </citation>
    <scope>NUCLEOTIDE SEQUENCE [LARGE SCALE GENOMIC DNA]</scope>
    <source>
        <strain evidence="2 3">D3C</strain>
    </source>
</reference>
<dbReference type="OrthoDB" id="11319at2157"/>
<evidence type="ECO:0000313" key="3">
    <source>
        <dbReference type="Proteomes" id="UP000032027"/>
    </source>
</evidence>
<dbReference type="EMBL" id="CP010868">
    <property type="protein sequence ID" value="AJM93205.1"/>
    <property type="molecule type" value="Genomic_DNA"/>
</dbReference>
<dbReference type="HOGENOM" id="CLU_1727159_0_0_2"/>
<reference evidence="2 3" key="3">
    <citation type="journal article" date="2019" name="Int. J. Syst. Evol. Microbiol.">
        <title>Nitrosopumilus adriaticus sp. nov. and Nitrosopumilus piranensis sp. nov., two ammonia-oxidizing archaea from the Adriatic Sea and members of the class Nitrososphaeria.</title>
        <authorList>
            <person name="Bayer B."/>
            <person name="Vojvoda J."/>
            <person name="Reinthaler T."/>
            <person name="Reyes C."/>
            <person name="Pinto M."/>
            <person name="Herndl G.J."/>
        </authorList>
    </citation>
    <scope>NUCLEOTIDE SEQUENCE [LARGE SCALE GENOMIC DNA]</scope>
    <source>
        <strain evidence="2 3">D3C</strain>
    </source>
</reference>
<evidence type="ECO:0000313" key="2">
    <source>
        <dbReference type="EMBL" id="AJM93205.1"/>
    </source>
</evidence>
<accession>A0A0C5C1H0</accession>
<dbReference type="STRING" id="1582439.NPIRD3C_1995"/>
<keyword evidence="1" id="KW-0472">Membrane</keyword>
<dbReference type="RefSeq" id="WP_148703911.1">
    <property type="nucleotide sequence ID" value="NZ_CP010868.1"/>
</dbReference>
<dbReference type="Proteomes" id="UP000032027">
    <property type="component" value="Chromosome"/>
</dbReference>
<dbReference type="AlphaFoldDB" id="A0A0C5C1H0"/>
<gene>
    <name evidence="2" type="ORF">NPIRD3C_1995</name>
</gene>
<evidence type="ECO:0000256" key="1">
    <source>
        <dbReference type="SAM" id="Phobius"/>
    </source>
</evidence>
<dbReference type="GeneID" id="41601070"/>
<dbReference type="PATRIC" id="fig|1582439.9.peg.2060"/>
<keyword evidence="1" id="KW-1133">Transmembrane helix</keyword>
<organism evidence="2 3">
    <name type="scientific">Nitrosopumilus piranensis</name>
    <dbReference type="NCBI Taxonomy" id="1582439"/>
    <lineage>
        <taxon>Archaea</taxon>
        <taxon>Nitrososphaerota</taxon>
        <taxon>Nitrososphaeria</taxon>
        <taxon>Nitrosopumilales</taxon>
        <taxon>Nitrosopumilaceae</taxon>
        <taxon>Nitrosopumilus</taxon>
    </lineage>
</organism>
<keyword evidence="1" id="KW-0812">Transmembrane</keyword>
<feature type="transmembrane region" description="Helical" evidence="1">
    <location>
        <begin position="12"/>
        <end position="35"/>
    </location>
</feature>
<keyword evidence="3" id="KW-1185">Reference proteome</keyword>
<name>A0A0C5C1H0_9ARCH</name>
<reference evidence="3" key="1">
    <citation type="submission" date="2015-02" db="EMBL/GenBank/DDBJ databases">
        <title>Characterization of two novel Thaumarchaeota isolated from the Northern Adriatic Sea.</title>
        <authorList>
            <person name="Bayer B."/>
            <person name="Vojvoda J."/>
            <person name="Offre P."/>
            <person name="Srivastava A."/>
            <person name="Elisabeth N."/>
            <person name="Garcia J.A.L."/>
            <person name="Schleper C."/>
            <person name="Herndl G.J."/>
        </authorList>
    </citation>
    <scope>NUCLEOTIDE SEQUENCE [LARGE SCALE GENOMIC DNA]</scope>
    <source>
        <strain evidence="3">D3C</strain>
    </source>
</reference>
<proteinExistence type="predicted"/>
<dbReference type="KEGG" id="nid:NPIRD3C_1995"/>
<protein>
    <submittedName>
        <fullName evidence="2">Uncharacterized protein</fullName>
    </submittedName>
</protein>
<sequence length="164" mass="18386">MANTMTRRGISEVITSMFMLAIVVGVGSVILFSGYSNIMDFTTMVSFFVSDIEETHLENLTLEHIRYYPLGNNVTLWLRNTGDSQVTIDSIAIVKIDTQDLILDDDDMSQVIFIGDIISVEKATPLTQGTGQFNDDYYKNSKYRITITTSKGNVFETIAKPFNT</sequence>